<dbReference type="Proteomes" id="UP000562982">
    <property type="component" value="Unassembled WGS sequence"/>
</dbReference>
<feature type="active site" description="Proton donor/acceptor" evidence="2">
    <location>
        <position position="203"/>
    </location>
</feature>
<dbReference type="PRINTS" id="PR01790">
    <property type="entry name" value="SMP30FAMILY"/>
</dbReference>
<dbReference type="GO" id="GO:0004341">
    <property type="term" value="F:gluconolactonase activity"/>
    <property type="evidence" value="ECO:0007669"/>
    <property type="project" value="TreeGrafter"/>
</dbReference>
<name>A0A370G328_GLULI</name>
<proteinExistence type="inferred from homology"/>
<feature type="binding site" evidence="3">
    <location>
        <position position="203"/>
    </location>
    <ligand>
        <name>a divalent metal cation</name>
        <dbReference type="ChEBI" id="CHEBI:60240"/>
    </ligand>
</feature>
<accession>A0A370G328</accession>
<dbReference type="OrthoDB" id="2633250at2"/>
<dbReference type="Pfam" id="PF08450">
    <property type="entry name" value="SGL"/>
    <property type="match status" value="1"/>
</dbReference>
<feature type="binding site" evidence="3">
    <location>
        <position position="107"/>
    </location>
    <ligand>
        <name>substrate</name>
    </ligand>
</feature>
<comment type="cofactor">
    <cofactor evidence="3">
        <name>Zn(2+)</name>
        <dbReference type="ChEBI" id="CHEBI:29105"/>
    </cofactor>
    <text evidence="3">Binds 1 divalent metal cation per subunit.</text>
</comment>
<reference evidence="5 8" key="2">
    <citation type="submission" date="2020-04" db="EMBL/GenBank/DDBJ databases">
        <title>Description of novel Gluconacetobacter.</title>
        <authorList>
            <person name="Sombolestani A."/>
        </authorList>
    </citation>
    <scope>NUCLEOTIDE SEQUENCE [LARGE SCALE GENOMIC DNA]</scope>
    <source>
        <strain evidence="5 8">LMG 1382</strain>
    </source>
</reference>
<reference evidence="6 7" key="1">
    <citation type="submission" date="2018-07" db="EMBL/GenBank/DDBJ databases">
        <title>Genomic Encyclopedia of Type Strains, Phase IV (KMG-IV): sequencing the most valuable type-strain genomes for metagenomic binning, comparative biology and taxonomic classification.</title>
        <authorList>
            <person name="Goeker M."/>
        </authorList>
    </citation>
    <scope>NUCLEOTIDE SEQUENCE [LARGE SCALE GENOMIC DNA]</scope>
    <source>
        <strain evidence="6 7">DSM 5603</strain>
    </source>
</reference>
<evidence type="ECO:0000256" key="3">
    <source>
        <dbReference type="PIRSR" id="PIRSR605511-2"/>
    </source>
</evidence>
<dbReference type="GO" id="GO:0019853">
    <property type="term" value="P:L-ascorbic acid biosynthetic process"/>
    <property type="evidence" value="ECO:0007669"/>
    <property type="project" value="TreeGrafter"/>
</dbReference>
<dbReference type="Gene3D" id="2.120.10.30">
    <property type="entry name" value="TolB, C-terminal domain"/>
    <property type="match status" value="1"/>
</dbReference>
<evidence type="ECO:0000313" key="5">
    <source>
        <dbReference type="EMBL" id="MBB2187547.1"/>
    </source>
</evidence>
<dbReference type="PANTHER" id="PTHR10907">
    <property type="entry name" value="REGUCALCIN"/>
    <property type="match status" value="1"/>
</dbReference>
<organism evidence="6 7">
    <name type="scientific">Gluconacetobacter liquefaciens</name>
    <name type="common">Acetobacter liquefaciens</name>
    <dbReference type="NCBI Taxonomy" id="89584"/>
    <lineage>
        <taxon>Bacteria</taxon>
        <taxon>Pseudomonadati</taxon>
        <taxon>Pseudomonadota</taxon>
        <taxon>Alphaproteobacteria</taxon>
        <taxon>Acetobacterales</taxon>
        <taxon>Acetobacteraceae</taxon>
        <taxon>Gluconacetobacter</taxon>
    </lineage>
</organism>
<evidence type="ECO:0000256" key="1">
    <source>
        <dbReference type="ARBA" id="ARBA00008853"/>
    </source>
</evidence>
<dbReference type="Proteomes" id="UP000254958">
    <property type="component" value="Unassembled WGS sequence"/>
</dbReference>
<evidence type="ECO:0000256" key="2">
    <source>
        <dbReference type="PIRSR" id="PIRSR605511-1"/>
    </source>
</evidence>
<dbReference type="EMBL" id="QQAW01000006">
    <property type="protein sequence ID" value="RDI37416.1"/>
    <property type="molecule type" value="Genomic_DNA"/>
</dbReference>
<dbReference type="InterPro" id="IPR013658">
    <property type="entry name" value="SGL"/>
</dbReference>
<keyword evidence="7" id="KW-1185">Reference proteome</keyword>
<feature type="binding site" evidence="3">
    <location>
        <position position="105"/>
    </location>
    <ligand>
        <name>substrate</name>
    </ligand>
</feature>
<feature type="domain" description="SMP-30/Gluconolactonase/LRE-like region" evidence="4">
    <location>
        <begin position="20"/>
        <end position="262"/>
    </location>
</feature>
<sequence>MREGPMCGVPRCVWDLPAMLGEGPVWSEAEQAVYFVDIVGKAIHRYRPESGERTSWPAPDRPGFLVPLADGTFLCGLRDGLHRFSPATGRFGLDLPVEPDQPGNRINDGHVDRFGRLWFGTMHDAETDPTGSLYSVRQDRGALSIRREDTGYVVSNGPALSPDGRTLYHNHSPARTVYAFDVSPEGTLSNRRVFATLQDGYPDGVAVDSAGFLWIGVWDGGRIERLAPDGTRVEPIPMPARNVTKVAFGGADYRTVFVTTARKGLSARQLVDQPLSGSLFAFGTSIAGQKQATFTLDAPFAL</sequence>
<evidence type="ECO:0000259" key="4">
    <source>
        <dbReference type="Pfam" id="PF08450"/>
    </source>
</evidence>
<evidence type="ECO:0000313" key="7">
    <source>
        <dbReference type="Proteomes" id="UP000254958"/>
    </source>
</evidence>
<protein>
    <submittedName>
        <fullName evidence="5">SMP-30/gluconolactonase/LRE family protein</fullName>
    </submittedName>
    <submittedName>
        <fullName evidence="6">Xylono-1,4-lactonase</fullName>
    </submittedName>
</protein>
<dbReference type="GO" id="GO:0005509">
    <property type="term" value="F:calcium ion binding"/>
    <property type="evidence" value="ECO:0007669"/>
    <property type="project" value="TreeGrafter"/>
</dbReference>
<dbReference type="InterPro" id="IPR011042">
    <property type="entry name" value="6-blade_b-propeller_TolB-like"/>
</dbReference>
<dbReference type="PANTHER" id="PTHR10907:SF47">
    <property type="entry name" value="REGUCALCIN"/>
    <property type="match status" value="1"/>
</dbReference>
<dbReference type="AlphaFoldDB" id="A0A370G328"/>
<dbReference type="InterPro" id="IPR005511">
    <property type="entry name" value="SMP-30"/>
</dbReference>
<dbReference type="RefSeq" id="WP_114727773.1">
    <property type="nucleotide sequence ID" value="NZ_BJMI01000020.1"/>
</dbReference>
<comment type="similarity">
    <text evidence="1">Belongs to the SMP-30/CGR1 family.</text>
</comment>
<evidence type="ECO:0000313" key="6">
    <source>
        <dbReference type="EMBL" id="RDI37416.1"/>
    </source>
</evidence>
<comment type="caution">
    <text evidence="6">The sequence shown here is derived from an EMBL/GenBank/DDBJ whole genome shotgun (WGS) entry which is preliminary data.</text>
</comment>
<evidence type="ECO:0000313" key="8">
    <source>
        <dbReference type="Proteomes" id="UP000562982"/>
    </source>
</evidence>
<keyword evidence="3" id="KW-0479">Metal-binding</keyword>
<gene>
    <name evidence="6" type="ORF">C7453_106139</name>
    <name evidence="5" type="ORF">HLH32_14405</name>
</gene>
<keyword evidence="3" id="KW-0862">Zinc</keyword>
<dbReference type="SUPFAM" id="SSF63829">
    <property type="entry name" value="Calcium-dependent phosphotriesterase"/>
    <property type="match status" value="1"/>
</dbReference>
<feature type="binding site" evidence="3">
    <location>
        <position position="22"/>
    </location>
    <ligand>
        <name>a divalent metal cation</name>
        <dbReference type="ChEBI" id="CHEBI:60240"/>
    </ligand>
</feature>
<feature type="binding site" evidence="3">
    <location>
        <position position="156"/>
    </location>
    <ligand>
        <name>a divalent metal cation</name>
        <dbReference type="ChEBI" id="CHEBI:60240"/>
    </ligand>
</feature>
<dbReference type="EMBL" id="JABEQI010000009">
    <property type="protein sequence ID" value="MBB2187547.1"/>
    <property type="molecule type" value="Genomic_DNA"/>
</dbReference>